<reference evidence="1 2" key="1">
    <citation type="submission" date="2020-07" db="EMBL/GenBank/DDBJ databases">
        <title>Thermogemmata thermophila gen. nov., sp. nov., a novel moderate thermophilic planctomycete from a Kamchatka hot spring.</title>
        <authorList>
            <person name="Elcheninov A.G."/>
            <person name="Podosokorskaya O.A."/>
            <person name="Kovaleva O.L."/>
            <person name="Novikov A."/>
            <person name="Bonch-Osmolovskaya E.A."/>
            <person name="Toshchakov S.V."/>
            <person name="Kublanov I.V."/>
        </authorList>
    </citation>
    <scope>NUCLEOTIDE SEQUENCE [LARGE SCALE GENOMIC DNA]</scope>
    <source>
        <strain evidence="1 2">2918</strain>
    </source>
</reference>
<organism evidence="1 2">
    <name type="scientific">Thermogemmata fonticola</name>
    <dbReference type="NCBI Taxonomy" id="2755323"/>
    <lineage>
        <taxon>Bacteria</taxon>
        <taxon>Pseudomonadati</taxon>
        <taxon>Planctomycetota</taxon>
        <taxon>Planctomycetia</taxon>
        <taxon>Gemmatales</taxon>
        <taxon>Gemmataceae</taxon>
        <taxon>Thermogemmata</taxon>
    </lineage>
</organism>
<accession>A0A7V8VG30</accession>
<proteinExistence type="predicted"/>
<protein>
    <submittedName>
        <fullName evidence="1">Uncharacterized protein</fullName>
    </submittedName>
</protein>
<gene>
    <name evidence="1" type="ORF">H0921_14210</name>
</gene>
<keyword evidence="2" id="KW-1185">Reference proteome</keyword>
<dbReference type="AlphaFoldDB" id="A0A7V8VG30"/>
<evidence type="ECO:0000313" key="2">
    <source>
        <dbReference type="Proteomes" id="UP000542342"/>
    </source>
</evidence>
<name>A0A7V8VG30_9BACT</name>
<comment type="caution">
    <text evidence="1">The sequence shown here is derived from an EMBL/GenBank/DDBJ whole genome shotgun (WGS) entry which is preliminary data.</text>
</comment>
<sequence>MEDEDLYRRYQEFLKEQEYKRLSDRVAREVAAMGAERFAEAIKRYLKDSPELARRLMEMVPELRKAAFEVASEKEIADAVVKKGADKVAQVAPELRKAAFEVAAPEEVARAAAEKDAVVTAVTGLAALKMAPEKIAQLLAEQGHKVTVEQIRQILGQAQ</sequence>
<dbReference type="RefSeq" id="WP_194539171.1">
    <property type="nucleotide sequence ID" value="NZ_JACEFB010000012.1"/>
</dbReference>
<dbReference type="Proteomes" id="UP000542342">
    <property type="component" value="Unassembled WGS sequence"/>
</dbReference>
<evidence type="ECO:0000313" key="1">
    <source>
        <dbReference type="EMBL" id="MBA2227311.1"/>
    </source>
</evidence>
<dbReference type="EMBL" id="JACEFB010000012">
    <property type="protein sequence ID" value="MBA2227311.1"/>
    <property type="molecule type" value="Genomic_DNA"/>
</dbReference>